<gene>
    <name evidence="1" type="ORF">CGS49_11590</name>
</gene>
<dbReference type="Proteomes" id="UP000220959">
    <property type="component" value="Unassembled WGS sequence"/>
</dbReference>
<sequence length="184" mass="19691">MRAKRSGRAGRLTKWRKHGPGAGLFGAAVSLLLLCIAAVLPVRAQTKRETLCFPLKTTQYRVSDDYGWRDDPFTGETAFHKGIDLACAEGTAVLAAEGGVVTRASRSASYGNCLYLLHPDGRETRYAHLQYCYVRAGEVVQAGQVLGTAGQTGRATGAHLHFELWEQGTAQDPAAALGLADEAS</sequence>
<keyword evidence="2" id="KW-1185">Reference proteome</keyword>
<protein>
    <submittedName>
        <fullName evidence="1">Peptidase M23</fullName>
    </submittedName>
</protein>
<evidence type="ECO:0000313" key="2">
    <source>
        <dbReference type="Proteomes" id="UP000220959"/>
    </source>
</evidence>
<dbReference type="EMBL" id="NMTR01000021">
    <property type="protein sequence ID" value="PDX60616.1"/>
    <property type="molecule type" value="Genomic_DNA"/>
</dbReference>
<comment type="caution">
    <text evidence="1">The sequence shown here is derived from an EMBL/GenBank/DDBJ whole genome shotgun (WGS) entry which is preliminary data.</text>
</comment>
<accession>A0ACC9CXK1</accession>
<name>A0ACC9CXK1_9FIRM</name>
<reference evidence="1 2" key="1">
    <citation type="journal article" date="2017" name="Front. Microbiol.">
        <title>New Insights into the Diversity of the Genus Faecalibacterium.</title>
        <authorList>
            <person name="Benevides L."/>
            <person name="Burman S."/>
            <person name="Martin R."/>
            <person name="Robert V."/>
            <person name="Thomas M."/>
            <person name="Miquel S."/>
            <person name="Chain F."/>
            <person name="Sokol H."/>
            <person name="Bermudez-Humaran L.G."/>
            <person name="Morrison M."/>
            <person name="Langella P."/>
            <person name="Azevedo V.A."/>
            <person name="Chatel J.M."/>
            <person name="Soares S."/>
        </authorList>
    </citation>
    <scope>NUCLEOTIDE SEQUENCE [LARGE SCALE GENOMIC DNA]</scope>
    <source>
        <strain evidence="2">CNCM I-4541</strain>
    </source>
</reference>
<evidence type="ECO:0000313" key="1">
    <source>
        <dbReference type="EMBL" id="PDX60616.1"/>
    </source>
</evidence>
<proteinExistence type="predicted"/>
<organism evidence="1 2">
    <name type="scientific">Faecalibacterium langellae</name>
    <dbReference type="NCBI Taxonomy" id="3435293"/>
    <lineage>
        <taxon>Bacteria</taxon>
        <taxon>Bacillati</taxon>
        <taxon>Bacillota</taxon>
        <taxon>Clostridia</taxon>
        <taxon>Eubacteriales</taxon>
        <taxon>Oscillospiraceae</taxon>
        <taxon>Faecalibacterium</taxon>
    </lineage>
</organism>